<gene>
    <name evidence="1" type="ORF">ACFO3E_10445</name>
</gene>
<dbReference type="Proteomes" id="UP001595957">
    <property type="component" value="Unassembled WGS sequence"/>
</dbReference>
<dbReference type="InterPro" id="IPR046662">
    <property type="entry name" value="DUF6771"/>
</dbReference>
<name>A0ABV9F1P4_9SPHN</name>
<keyword evidence="2" id="KW-1185">Reference proteome</keyword>
<protein>
    <submittedName>
        <fullName evidence="1">DUF6771 family protein</fullName>
    </submittedName>
</protein>
<dbReference type="EMBL" id="JBHSFZ010000021">
    <property type="protein sequence ID" value="MFC4594601.1"/>
    <property type="molecule type" value="Genomic_DNA"/>
</dbReference>
<evidence type="ECO:0000313" key="2">
    <source>
        <dbReference type="Proteomes" id="UP001595957"/>
    </source>
</evidence>
<sequence length="54" mass="5981">MDEKITGTILAVLARAPEWVRHDLAGKENGIRRRAEETIAAMICSALHERDGHA</sequence>
<comment type="caution">
    <text evidence="1">The sequence shown here is derived from an EMBL/GenBank/DDBJ whole genome shotgun (WGS) entry which is preliminary data.</text>
</comment>
<dbReference type="Pfam" id="PF20561">
    <property type="entry name" value="DUF6771"/>
    <property type="match status" value="1"/>
</dbReference>
<evidence type="ECO:0000313" key="1">
    <source>
        <dbReference type="EMBL" id="MFC4594601.1"/>
    </source>
</evidence>
<organism evidence="1 2">
    <name type="scientific">Sphingobium tyrosinilyticum</name>
    <dbReference type="NCBI Taxonomy" id="2715436"/>
    <lineage>
        <taxon>Bacteria</taxon>
        <taxon>Pseudomonadati</taxon>
        <taxon>Pseudomonadota</taxon>
        <taxon>Alphaproteobacteria</taxon>
        <taxon>Sphingomonadales</taxon>
        <taxon>Sphingomonadaceae</taxon>
        <taxon>Sphingobium</taxon>
    </lineage>
</organism>
<accession>A0ABV9F1P4</accession>
<proteinExistence type="predicted"/>
<dbReference type="RefSeq" id="WP_380804518.1">
    <property type="nucleotide sequence ID" value="NZ_JBHSFZ010000021.1"/>
</dbReference>
<reference evidence="2" key="1">
    <citation type="journal article" date="2019" name="Int. J. Syst. Evol. Microbiol.">
        <title>The Global Catalogue of Microorganisms (GCM) 10K type strain sequencing project: providing services to taxonomists for standard genome sequencing and annotation.</title>
        <authorList>
            <consortium name="The Broad Institute Genomics Platform"/>
            <consortium name="The Broad Institute Genome Sequencing Center for Infectious Disease"/>
            <person name="Wu L."/>
            <person name="Ma J."/>
        </authorList>
    </citation>
    <scope>NUCLEOTIDE SEQUENCE [LARGE SCALE GENOMIC DNA]</scope>
    <source>
        <strain evidence="2">NBRC 103632</strain>
    </source>
</reference>